<evidence type="ECO:0000313" key="7">
    <source>
        <dbReference type="EMBL" id="PIL41466.1"/>
    </source>
</evidence>
<dbReference type="PRINTS" id="PR00344">
    <property type="entry name" value="BCTRLSENSOR"/>
</dbReference>
<dbReference type="SMART" id="SM00387">
    <property type="entry name" value="HATPase_c"/>
    <property type="match status" value="1"/>
</dbReference>
<evidence type="ECO:0000256" key="3">
    <source>
        <dbReference type="ARBA" id="ARBA00022553"/>
    </source>
</evidence>
<keyword evidence="3 4" id="KW-0597">Phosphoprotein</keyword>
<gene>
    <name evidence="7" type="ORF">CR103_02915</name>
</gene>
<sequence length="264" mass="28192">MDMPDNATTVMGDQQRLVQVVANILNNSAKYTNEGGAIRLHISVDESTILIAISDNGVGMAPELACRAFELFTQAERTSDRSSGGLGRGLSLVKSLVELHAGSVSCHSPGIGAGSTFTVRLPRLHHDSIGHALPQADVVATAPLTALRVLVVDDNVDAAAMLELYLHTAGHHVLVEHRSVLALERARQSGPQVCLIDIGLPEMDGNELARRLRSDPRTANAMLIAITGYGQESDRNRALAAGVDHHMVKPVDMENLESILASIH</sequence>
<dbReference type="Proteomes" id="UP000228593">
    <property type="component" value="Unassembled WGS sequence"/>
</dbReference>
<dbReference type="PROSITE" id="PS50109">
    <property type="entry name" value="HIS_KIN"/>
    <property type="match status" value="1"/>
</dbReference>
<dbReference type="PANTHER" id="PTHR43547:SF2">
    <property type="entry name" value="HYBRID SIGNAL TRANSDUCTION HISTIDINE KINASE C"/>
    <property type="match status" value="1"/>
</dbReference>
<dbReference type="Pfam" id="PF02518">
    <property type="entry name" value="HATPase_c"/>
    <property type="match status" value="1"/>
</dbReference>
<dbReference type="SUPFAM" id="SSF52172">
    <property type="entry name" value="CheY-like"/>
    <property type="match status" value="1"/>
</dbReference>
<evidence type="ECO:0000313" key="8">
    <source>
        <dbReference type="Proteomes" id="UP000228593"/>
    </source>
</evidence>
<dbReference type="InterPro" id="IPR004358">
    <property type="entry name" value="Sig_transdc_His_kin-like_C"/>
</dbReference>
<keyword evidence="8" id="KW-1185">Reference proteome</keyword>
<comment type="caution">
    <text evidence="7">The sequence shown here is derived from an EMBL/GenBank/DDBJ whole genome shotgun (WGS) entry which is preliminary data.</text>
</comment>
<evidence type="ECO:0000256" key="4">
    <source>
        <dbReference type="PROSITE-ProRule" id="PRU00169"/>
    </source>
</evidence>
<feature type="domain" description="Histidine kinase" evidence="5">
    <location>
        <begin position="1"/>
        <end position="125"/>
    </location>
</feature>
<organism evidence="7 8">
    <name type="scientific">Massilia psychrophila</name>
    <dbReference type="NCBI Taxonomy" id="1603353"/>
    <lineage>
        <taxon>Bacteria</taxon>
        <taxon>Pseudomonadati</taxon>
        <taxon>Pseudomonadota</taxon>
        <taxon>Betaproteobacteria</taxon>
        <taxon>Burkholderiales</taxon>
        <taxon>Oxalobacteraceae</taxon>
        <taxon>Telluria group</taxon>
        <taxon>Massilia</taxon>
    </lineage>
</organism>
<dbReference type="AlphaFoldDB" id="A0A2G8T5Z6"/>
<feature type="domain" description="Response regulatory" evidence="6">
    <location>
        <begin position="148"/>
        <end position="264"/>
    </location>
</feature>
<dbReference type="Gene3D" id="3.30.565.10">
    <property type="entry name" value="Histidine kinase-like ATPase, C-terminal domain"/>
    <property type="match status" value="1"/>
</dbReference>
<dbReference type="SMART" id="SM00448">
    <property type="entry name" value="REC"/>
    <property type="match status" value="1"/>
</dbReference>
<dbReference type="SUPFAM" id="SSF55874">
    <property type="entry name" value="ATPase domain of HSP90 chaperone/DNA topoisomerase II/histidine kinase"/>
    <property type="match status" value="1"/>
</dbReference>
<dbReference type="GO" id="GO:0000155">
    <property type="term" value="F:phosphorelay sensor kinase activity"/>
    <property type="evidence" value="ECO:0007669"/>
    <property type="project" value="TreeGrafter"/>
</dbReference>
<dbReference type="InterPro" id="IPR005467">
    <property type="entry name" value="His_kinase_dom"/>
</dbReference>
<evidence type="ECO:0000256" key="1">
    <source>
        <dbReference type="ARBA" id="ARBA00000085"/>
    </source>
</evidence>
<evidence type="ECO:0000256" key="2">
    <source>
        <dbReference type="ARBA" id="ARBA00012438"/>
    </source>
</evidence>
<dbReference type="PROSITE" id="PS50110">
    <property type="entry name" value="RESPONSE_REGULATORY"/>
    <property type="match status" value="1"/>
</dbReference>
<dbReference type="EC" id="2.7.13.3" evidence="2"/>
<accession>A0A2G8T5Z6</accession>
<dbReference type="CDD" id="cd17580">
    <property type="entry name" value="REC_2_DhkD-like"/>
    <property type="match status" value="1"/>
</dbReference>
<dbReference type="InterPro" id="IPR011006">
    <property type="entry name" value="CheY-like_superfamily"/>
</dbReference>
<name>A0A2G8T5Z6_9BURK</name>
<comment type="catalytic activity">
    <reaction evidence="1">
        <text>ATP + protein L-histidine = ADP + protein N-phospho-L-histidine.</text>
        <dbReference type="EC" id="2.7.13.3"/>
    </reaction>
</comment>
<protein>
    <recommendedName>
        <fullName evidence="2">histidine kinase</fullName>
        <ecNumber evidence="2">2.7.13.3</ecNumber>
    </recommendedName>
</protein>
<evidence type="ECO:0000259" key="5">
    <source>
        <dbReference type="PROSITE" id="PS50109"/>
    </source>
</evidence>
<feature type="modified residue" description="4-aspartylphosphate" evidence="4">
    <location>
        <position position="197"/>
    </location>
</feature>
<evidence type="ECO:0000259" key="6">
    <source>
        <dbReference type="PROSITE" id="PS50110"/>
    </source>
</evidence>
<dbReference type="PANTHER" id="PTHR43547">
    <property type="entry name" value="TWO-COMPONENT HISTIDINE KINASE"/>
    <property type="match status" value="1"/>
</dbReference>
<dbReference type="InterPro" id="IPR003594">
    <property type="entry name" value="HATPase_dom"/>
</dbReference>
<dbReference type="Gene3D" id="3.40.50.2300">
    <property type="match status" value="1"/>
</dbReference>
<dbReference type="Pfam" id="PF00072">
    <property type="entry name" value="Response_reg"/>
    <property type="match status" value="1"/>
</dbReference>
<dbReference type="InterPro" id="IPR001789">
    <property type="entry name" value="Sig_transdc_resp-reg_receiver"/>
</dbReference>
<proteinExistence type="predicted"/>
<dbReference type="InterPro" id="IPR036890">
    <property type="entry name" value="HATPase_C_sf"/>
</dbReference>
<dbReference type="EMBL" id="PDOB01000002">
    <property type="protein sequence ID" value="PIL41466.1"/>
    <property type="molecule type" value="Genomic_DNA"/>
</dbReference>
<reference evidence="7 8" key="1">
    <citation type="submission" date="2017-10" db="EMBL/GenBank/DDBJ databases">
        <title>Massilia psychrophilum sp. nov., a novel purple-pigmented bacterium isolated from Tianshan glacier, Xinjiang Municipality, China.</title>
        <authorList>
            <person name="Wang H."/>
        </authorList>
    </citation>
    <scope>NUCLEOTIDE SEQUENCE [LARGE SCALE GENOMIC DNA]</scope>
    <source>
        <strain evidence="7 8">JCM 30813</strain>
    </source>
</reference>